<dbReference type="PROSITE" id="PS51450">
    <property type="entry name" value="LRR"/>
    <property type="match status" value="1"/>
</dbReference>
<feature type="compositionally biased region" description="Polar residues" evidence="2">
    <location>
        <begin position="133"/>
        <end position="143"/>
    </location>
</feature>
<dbReference type="SMR" id="G4YIK1"/>
<evidence type="ECO:0008006" key="5">
    <source>
        <dbReference type="Google" id="ProtNLM"/>
    </source>
</evidence>
<organism evidence="3 4">
    <name type="scientific">Phytophthora sojae (strain P6497)</name>
    <name type="common">Soybean stem and root rot agent</name>
    <name type="synonym">Phytophthora megasperma f. sp. glycines</name>
    <dbReference type="NCBI Taxonomy" id="1094619"/>
    <lineage>
        <taxon>Eukaryota</taxon>
        <taxon>Sar</taxon>
        <taxon>Stramenopiles</taxon>
        <taxon>Oomycota</taxon>
        <taxon>Peronosporomycetes</taxon>
        <taxon>Peronosporales</taxon>
        <taxon>Peronosporaceae</taxon>
        <taxon>Phytophthora</taxon>
    </lineage>
</organism>
<protein>
    <recommendedName>
        <fullName evidence="5">Myosin-like protein</fullName>
    </recommendedName>
</protein>
<feature type="compositionally biased region" description="Low complexity" evidence="2">
    <location>
        <begin position="155"/>
        <end position="181"/>
    </location>
</feature>
<keyword evidence="1" id="KW-0677">Repeat</keyword>
<feature type="compositionally biased region" description="Acidic residues" evidence="2">
    <location>
        <begin position="432"/>
        <end position="456"/>
    </location>
</feature>
<gene>
    <name evidence="3" type="ORF">PHYSODRAFT_554392</name>
</gene>
<feature type="region of interest" description="Disordered" evidence="2">
    <location>
        <begin position="92"/>
        <end position="195"/>
    </location>
</feature>
<proteinExistence type="predicted"/>
<dbReference type="PANTHER" id="PTHR24111">
    <property type="entry name" value="LEUCINE-RICH REPEAT-CONTAINING PROTEIN 34"/>
    <property type="match status" value="1"/>
</dbReference>
<dbReference type="OMA" id="LMMESHA"/>
<reference evidence="3 4" key="1">
    <citation type="journal article" date="2006" name="Science">
        <title>Phytophthora genome sequences uncover evolutionary origins and mechanisms of pathogenesis.</title>
        <authorList>
            <person name="Tyler B.M."/>
            <person name="Tripathy S."/>
            <person name="Zhang X."/>
            <person name="Dehal P."/>
            <person name="Jiang R.H."/>
            <person name="Aerts A."/>
            <person name="Arredondo F.D."/>
            <person name="Baxter L."/>
            <person name="Bensasson D."/>
            <person name="Beynon J.L."/>
            <person name="Chapman J."/>
            <person name="Damasceno C.M."/>
            <person name="Dorrance A.E."/>
            <person name="Dou D."/>
            <person name="Dickerman A.W."/>
            <person name="Dubchak I.L."/>
            <person name="Garbelotto M."/>
            <person name="Gijzen M."/>
            <person name="Gordon S.G."/>
            <person name="Govers F."/>
            <person name="Grunwald N.J."/>
            <person name="Huang W."/>
            <person name="Ivors K.L."/>
            <person name="Jones R.W."/>
            <person name="Kamoun S."/>
            <person name="Krampis K."/>
            <person name="Lamour K.H."/>
            <person name="Lee M.K."/>
            <person name="McDonald W.H."/>
            <person name="Medina M."/>
            <person name="Meijer H.J."/>
            <person name="Nordberg E.K."/>
            <person name="Maclean D.J."/>
            <person name="Ospina-Giraldo M.D."/>
            <person name="Morris P.F."/>
            <person name="Phuntumart V."/>
            <person name="Putnam N.H."/>
            <person name="Rash S."/>
            <person name="Rose J.K."/>
            <person name="Sakihama Y."/>
            <person name="Salamov A.A."/>
            <person name="Savidor A."/>
            <person name="Scheuring C.F."/>
            <person name="Smith B.M."/>
            <person name="Sobral B.W."/>
            <person name="Terry A."/>
            <person name="Torto-Alalibo T.A."/>
            <person name="Win J."/>
            <person name="Xu Z."/>
            <person name="Zhang H."/>
            <person name="Grigoriev I.V."/>
            <person name="Rokhsar D.S."/>
            <person name="Boore J.L."/>
        </authorList>
    </citation>
    <scope>NUCLEOTIDE SEQUENCE [LARGE SCALE GENOMIC DNA]</scope>
    <source>
        <strain evidence="3 4">P6497</strain>
    </source>
</reference>
<dbReference type="Pfam" id="PF13516">
    <property type="entry name" value="LRR_6"/>
    <property type="match status" value="4"/>
</dbReference>
<accession>G4YIK1</accession>
<feature type="compositionally biased region" description="Acidic residues" evidence="2">
    <location>
        <begin position="110"/>
        <end position="121"/>
    </location>
</feature>
<dbReference type="InterPro" id="IPR052201">
    <property type="entry name" value="LRR-containing_regulator"/>
</dbReference>
<feature type="region of interest" description="Disordered" evidence="2">
    <location>
        <begin position="32"/>
        <end position="80"/>
    </location>
</feature>
<feature type="region of interest" description="Disordered" evidence="2">
    <location>
        <begin position="431"/>
        <end position="467"/>
    </location>
</feature>
<dbReference type="PANTHER" id="PTHR24111:SF0">
    <property type="entry name" value="LEUCINE-RICH REPEAT-CONTAINING PROTEIN"/>
    <property type="match status" value="1"/>
</dbReference>
<dbReference type="Gene3D" id="3.80.10.10">
    <property type="entry name" value="Ribonuclease Inhibitor"/>
    <property type="match status" value="2"/>
</dbReference>
<feature type="compositionally biased region" description="Polar residues" evidence="2">
    <location>
        <begin position="99"/>
        <end position="108"/>
    </location>
</feature>
<dbReference type="InParanoid" id="G4YIK1"/>
<dbReference type="InterPro" id="IPR001611">
    <property type="entry name" value="Leu-rich_rpt"/>
</dbReference>
<evidence type="ECO:0000256" key="2">
    <source>
        <dbReference type="SAM" id="MobiDB-lite"/>
    </source>
</evidence>
<keyword evidence="4" id="KW-1185">Reference proteome</keyword>
<dbReference type="Proteomes" id="UP000002640">
    <property type="component" value="Unassembled WGS sequence"/>
</dbReference>
<dbReference type="AlphaFoldDB" id="G4YIK1"/>
<sequence>MALLMPDINLRRAKHQLERYWRQLLGAGERDGERKRLIFRSKSAAGAKSSQTTNPAAKRTDSAKVTPPIQNLERDPKTEAATAGNDEIVGDSDAAQLDCGSSSLVKSNQDTDDEEEDDEEEELHRIQAASVECNESSAENVEVSNPDLKSKTEEAPSSTDTETSSTVSSAVTTLSSRSTTACVGKPPLSRVGPRVGHDNRSSYYIMPQPNYIPRVKGPTLGSILQRIHLNDGDVSELDFSTLAQRNKRLESEGCALVARSLSTNHTVRKLIIRDHAIEDDGAVALSKMLCNNTTLEHLDLVGNAIGDRGAEALAQALYGHDSLTHLSLANNLITDRGAEALAQAIRCNCTLRTLELTNNRITRVGALALLDALDVNLYVETISLDENNVPAFVESQLAAAFARNRAQALILESHAAEKKAVKIVRRASGFDTQDEDDDSSEVDEEEWEGWEDDDGDSVSSGFLSCSNVTDIPLSSSGLWI</sequence>
<dbReference type="KEGG" id="psoj:PHYSODRAFT_554392"/>
<dbReference type="SUPFAM" id="SSF52047">
    <property type="entry name" value="RNI-like"/>
    <property type="match status" value="1"/>
</dbReference>
<evidence type="ECO:0000313" key="4">
    <source>
        <dbReference type="Proteomes" id="UP000002640"/>
    </source>
</evidence>
<dbReference type="RefSeq" id="XP_009515400.1">
    <property type="nucleotide sequence ID" value="XM_009517105.1"/>
</dbReference>
<name>G4YIK1_PHYSP</name>
<dbReference type="GeneID" id="20663000"/>
<evidence type="ECO:0000256" key="1">
    <source>
        <dbReference type="ARBA" id="ARBA00022737"/>
    </source>
</evidence>
<dbReference type="SMART" id="SM00368">
    <property type="entry name" value="LRR_RI"/>
    <property type="match status" value="4"/>
</dbReference>
<dbReference type="EMBL" id="JH159151">
    <property type="protein sequence ID" value="EGZ28125.1"/>
    <property type="molecule type" value="Genomic_DNA"/>
</dbReference>
<dbReference type="InterPro" id="IPR032675">
    <property type="entry name" value="LRR_dom_sf"/>
</dbReference>
<evidence type="ECO:0000313" key="3">
    <source>
        <dbReference type="EMBL" id="EGZ28125.1"/>
    </source>
</evidence>